<reference evidence="2 3" key="1">
    <citation type="submission" date="2018-12" db="EMBL/GenBank/DDBJ databases">
        <title>Alloscrdovia theropitheci sp. nov: a novel taxon from the feces of the bleeding-herat monkey (Theropithecus geleda).</title>
        <authorList>
            <person name="Modesto M."/>
        </authorList>
    </citation>
    <scope>NUCLEOTIDE SEQUENCE [LARGE SCALE GENOMIC DNA]</scope>
    <source>
        <strain evidence="2 3">GLDI4/2</strain>
    </source>
</reference>
<dbReference type="NCBIfam" id="NF046071">
    <property type="entry name" value="B1-4RhmsylTfaseCps2T"/>
    <property type="match status" value="1"/>
</dbReference>
<gene>
    <name evidence="2" type="ORF">EJ419_07160</name>
</gene>
<protein>
    <submittedName>
        <fullName evidence="2">Glycosyltransferase family 1 protein</fullName>
    </submittedName>
</protein>
<evidence type="ECO:0000313" key="2">
    <source>
        <dbReference type="EMBL" id="TCD53738.1"/>
    </source>
</evidence>
<keyword evidence="2" id="KW-0808">Transferase</keyword>
<dbReference type="InterPro" id="IPR015393">
    <property type="entry name" value="DUF1972"/>
</dbReference>
<dbReference type="Pfam" id="PF09314">
    <property type="entry name" value="DUF1972"/>
    <property type="match status" value="1"/>
</dbReference>
<dbReference type="OrthoDB" id="9792269at2"/>
<evidence type="ECO:0000313" key="3">
    <source>
        <dbReference type="Proteomes" id="UP000291289"/>
    </source>
</evidence>
<dbReference type="AlphaFoldDB" id="A0A4R0QQX2"/>
<keyword evidence="3" id="KW-1185">Reference proteome</keyword>
<dbReference type="Gene3D" id="3.40.50.2000">
    <property type="entry name" value="Glycogen Phosphorylase B"/>
    <property type="match status" value="2"/>
</dbReference>
<accession>A0A4R0QQX2</accession>
<dbReference type="SUPFAM" id="SSF53756">
    <property type="entry name" value="UDP-Glycosyltransferase/glycogen phosphorylase"/>
    <property type="match status" value="1"/>
</dbReference>
<sequence length="398" mass="45621">MQHHVFIIGSRGLPANYGGFETFVENLVTRRINPDIVYHVACLSDDEHHSHKDFHGVDCFTIKPPAIGPARVIAYDMMALNYSLRLVKEQNIEHPVFCILGNTIGPLVAWYARLIHQVGGTLLVNPDGLEFKRSKWSKPVRAYLKFAEKCMARTADLIVSDNIGIQEYMEHTYPGVKSTFIAYGTDTVPSTLETNDTKVREWFDAHNVTEHEYYLIVGRFVPENNYESMIREFMASQTNRDLVIICNHEGNAYYDYLREVTAFDSDSRIKFVGTVYDKDLLTYIRENAFAYIHGHSVGGTNPGLLEALSYTDLNLVLDVTFNHSVAQNACEYWKIDNMDDAHEAVEDVQYLHDVINRVDEFSRVERQTYGAQAKYIIGRDYTWEKIIGQYEGLFTHEG</sequence>
<proteinExistence type="predicted"/>
<dbReference type="Proteomes" id="UP000291289">
    <property type="component" value="Unassembled WGS sequence"/>
</dbReference>
<organism evidence="2 3">
    <name type="scientific">Alloscardovia theropitheci</name>
    <dbReference type="NCBI Taxonomy" id="2496842"/>
    <lineage>
        <taxon>Bacteria</taxon>
        <taxon>Bacillati</taxon>
        <taxon>Actinomycetota</taxon>
        <taxon>Actinomycetes</taxon>
        <taxon>Bifidobacteriales</taxon>
        <taxon>Bifidobacteriaceae</taxon>
        <taxon>Alloscardovia</taxon>
    </lineage>
</organism>
<evidence type="ECO:0000259" key="1">
    <source>
        <dbReference type="Pfam" id="PF09314"/>
    </source>
</evidence>
<dbReference type="GO" id="GO:0016740">
    <property type="term" value="F:transferase activity"/>
    <property type="evidence" value="ECO:0007669"/>
    <property type="project" value="UniProtKB-KW"/>
</dbReference>
<dbReference type="RefSeq" id="WP_131285240.1">
    <property type="nucleotide sequence ID" value="NZ_RXLP01000026.1"/>
</dbReference>
<name>A0A4R0QQX2_9BIFI</name>
<comment type="caution">
    <text evidence="2">The sequence shown here is derived from an EMBL/GenBank/DDBJ whole genome shotgun (WGS) entry which is preliminary data.</text>
</comment>
<feature type="domain" description="DUF1972" evidence="1">
    <location>
        <begin position="3"/>
        <end position="186"/>
    </location>
</feature>
<dbReference type="EMBL" id="RXLP01000026">
    <property type="protein sequence ID" value="TCD53738.1"/>
    <property type="molecule type" value="Genomic_DNA"/>
</dbReference>